<dbReference type="RefSeq" id="WP_310923483.1">
    <property type="nucleotide sequence ID" value="NZ_JAMQOP010000001.1"/>
</dbReference>
<dbReference type="InterPro" id="IPR036519">
    <property type="entry name" value="UPF0058_sf"/>
</dbReference>
<dbReference type="Proteomes" id="UP001257060">
    <property type="component" value="Unassembled WGS sequence"/>
</dbReference>
<protein>
    <submittedName>
        <fullName evidence="1">UPF0058 family protein</fullName>
    </submittedName>
</protein>
<dbReference type="InterPro" id="IPR002753">
    <property type="entry name" value="UPF0058"/>
</dbReference>
<dbReference type="SUPFAM" id="SSF140371">
    <property type="entry name" value="Vng1086c-like"/>
    <property type="match status" value="1"/>
</dbReference>
<reference evidence="1 2" key="1">
    <citation type="submission" date="2022-06" db="EMBL/GenBank/DDBJ databases">
        <title>Halogeometricum sp. a new haloarchaeum isolate from saline soil.</title>
        <authorList>
            <person name="Strakova D."/>
            <person name="Galisteo C."/>
            <person name="Sanchez-Porro C."/>
            <person name="Ventosa A."/>
        </authorList>
    </citation>
    <scope>NUCLEOTIDE SEQUENCE [LARGE SCALE GENOMIC DNA]</scope>
    <source>
        <strain evidence="1 2">S1BR25-6</strain>
    </source>
</reference>
<dbReference type="Gene3D" id="1.20.1270.110">
    <property type="entry name" value="Uncharacterised protein family UPF0058"/>
    <property type="match status" value="1"/>
</dbReference>
<comment type="caution">
    <text evidence="1">The sequence shown here is derived from an EMBL/GenBank/DDBJ whole genome shotgun (WGS) entry which is preliminary data.</text>
</comment>
<evidence type="ECO:0000313" key="2">
    <source>
        <dbReference type="Proteomes" id="UP001257060"/>
    </source>
</evidence>
<keyword evidence="2" id="KW-1185">Reference proteome</keyword>
<name>A0ABU2GDZ9_9EURY</name>
<proteinExistence type="predicted"/>
<sequence>MKKNELVHLHALLTCVAEDFAGRGVVESEAFAEYRALGISARSLRASREDHQTAVRLLAETLSAAAAEDADHGTPGDTHLSPR</sequence>
<accession>A0ABU2GDZ9</accession>
<gene>
    <name evidence="1" type="ORF">NDI76_08020</name>
</gene>
<evidence type="ECO:0000313" key="1">
    <source>
        <dbReference type="EMBL" id="MDS0298686.1"/>
    </source>
</evidence>
<organism evidence="1 2">
    <name type="scientific">Halogeometricum salsisoli</name>
    <dbReference type="NCBI Taxonomy" id="2950536"/>
    <lineage>
        <taxon>Archaea</taxon>
        <taxon>Methanobacteriati</taxon>
        <taxon>Methanobacteriota</taxon>
        <taxon>Stenosarchaea group</taxon>
        <taxon>Halobacteria</taxon>
        <taxon>Halobacteriales</taxon>
        <taxon>Haloferacaceae</taxon>
        <taxon>Halogeometricum</taxon>
    </lineage>
</organism>
<dbReference type="Pfam" id="PF01893">
    <property type="entry name" value="UPF0058"/>
    <property type="match status" value="1"/>
</dbReference>
<dbReference type="EMBL" id="JAMQOP010000001">
    <property type="protein sequence ID" value="MDS0298686.1"/>
    <property type="molecule type" value="Genomic_DNA"/>
</dbReference>